<evidence type="ECO:0000313" key="2">
    <source>
        <dbReference type="Proteomes" id="UP000481033"/>
    </source>
</evidence>
<gene>
    <name evidence="1" type="ORF">DXZ20_04785</name>
</gene>
<dbReference type="Pfam" id="PF20212">
    <property type="entry name" value="DUF6572"/>
    <property type="match status" value="1"/>
</dbReference>
<dbReference type="AlphaFoldDB" id="A0A6M0RGZ7"/>
<protein>
    <submittedName>
        <fullName evidence="1">Uncharacterized protein</fullName>
    </submittedName>
</protein>
<proteinExistence type="predicted"/>
<organism evidence="1 2">
    <name type="scientific">Adonisia turfae CCMR0081</name>
    <dbReference type="NCBI Taxonomy" id="2292702"/>
    <lineage>
        <taxon>Bacteria</taxon>
        <taxon>Bacillati</taxon>
        <taxon>Cyanobacteriota</taxon>
        <taxon>Adonisia</taxon>
        <taxon>Adonisia turfae</taxon>
    </lineage>
</organism>
<reference evidence="1 2" key="1">
    <citation type="journal article" date="2020" name="Microb. Ecol.">
        <title>Ecogenomics of the Marine Benthic Filamentous Cyanobacterium Adonisia.</title>
        <authorList>
            <person name="Walter J.M."/>
            <person name="Coutinho F.H."/>
            <person name="Leomil L."/>
            <person name="Hargreaves P.I."/>
            <person name="Campeao M.E."/>
            <person name="Vieira V.V."/>
            <person name="Silva B.S."/>
            <person name="Fistarol G.O."/>
            <person name="Salomon P.S."/>
            <person name="Sawabe T."/>
            <person name="Mino S."/>
            <person name="Hosokawa M."/>
            <person name="Miyashita H."/>
            <person name="Maruyama F."/>
            <person name="van Verk M.C."/>
            <person name="Dutilh B.E."/>
            <person name="Thompson C.C."/>
            <person name="Thompson F.L."/>
        </authorList>
    </citation>
    <scope>NUCLEOTIDE SEQUENCE [LARGE SCALE GENOMIC DNA]</scope>
    <source>
        <strain evidence="1 2">CCMR0081</strain>
    </source>
</reference>
<evidence type="ECO:0000313" key="1">
    <source>
        <dbReference type="EMBL" id="NEZ55012.1"/>
    </source>
</evidence>
<dbReference type="RefSeq" id="WP_163696766.1">
    <property type="nucleotide sequence ID" value="NZ_QXHD01000004.1"/>
</dbReference>
<dbReference type="EMBL" id="QXHD01000004">
    <property type="protein sequence ID" value="NEZ55012.1"/>
    <property type="molecule type" value="Genomic_DNA"/>
</dbReference>
<comment type="caution">
    <text evidence="1">The sequence shown here is derived from an EMBL/GenBank/DDBJ whole genome shotgun (WGS) entry which is preliminary data.</text>
</comment>
<name>A0A6M0RGZ7_9CYAN</name>
<accession>A0A6M0RGZ7</accession>
<dbReference type="InterPro" id="IPR046702">
    <property type="entry name" value="DUF6572"/>
</dbReference>
<keyword evidence="2" id="KW-1185">Reference proteome</keyword>
<sequence length="110" mass="12746">MSIQNLDEVDLIGVNKEIGRIELAIIDDLDWNDVKSHLLILQDKVNAYLGFIESGQIYESYPEASSFRPVIQVLAQYSLPKEGREFMEKLKIFLDEVGYDFEFKMALVRE</sequence>
<dbReference type="Proteomes" id="UP000481033">
    <property type="component" value="Unassembled WGS sequence"/>
</dbReference>